<dbReference type="PANTHER" id="PTHR15741">
    <property type="entry name" value="BASIC HELIX-LOOP-HELIX ZIP TRANSCRIPTION FACTOR"/>
    <property type="match status" value="1"/>
</dbReference>
<dbReference type="GO" id="GO:0000978">
    <property type="term" value="F:RNA polymerase II cis-regulatory region sequence-specific DNA binding"/>
    <property type="evidence" value="ECO:0007669"/>
    <property type="project" value="TreeGrafter"/>
</dbReference>
<dbReference type="EMBL" id="KE124994">
    <property type="protein sequence ID" value="EPB73326.1"/>
    <property type="molecule type" value="Genomic_DNA"/>
</dbReference>
<organism evidence="7 8">
    <name type="scientific">Ancylostoma ceylanicum</name>
    <dbReference type="NCBI Taxonomy" id="53326"/>
    <lineage>
        <taxon>Eukaryota</taxon>
        <taxon>Metazoa</taxon>
        <taxon>Ecdysozoa</taxon>
        <taxon>Nematoda</taxon>
        <taxon>Chromadorea</taxon>
        <taxon>Rhabditida</taxon>
        <taxon>Rhabditina</taxon>
        <taxon>Rhabditomorpha</taxon>
        <taxon>Strongyloidea</taxon>
        <taxon>Ancylostomatidae</taxon>
        <taxon>Ancylostomatinae</taxon>
        <taxon>Ancylostoma</taxon>
    </lineage>
</organism>
<gene>
    <name evidence="7" type="ORF">ANCCEY_07572</name>
</gene>
<name>A0A0D6LTG3_9BILA</name>
<feature type="compositionally biased region" description="Basic and acidic residues" evidence="6">
    <location>
        <begin position="167"/>
        <end position="183"/>
    </location>
</feature>
<keyword evidence="5" id="KW-0539">Nucleus</keyword>
<evidence type="ECO:0000256" key="3">
    <source>
        <dbReference type="ARBA" id="ARBA00023125"/>
    </source>
</evidence>
<dbReference type="GO" id="GO:0005634">
    <property type="term" value="C:nucleus"/>
    <property type="evidence" value="ECO:0007669"/>
    <property type="project" value="UniProtKB-SubCell"/>
</dbReference>
<protein>
    <submittedName>
        <fullName evidence="7">Uncharacterized protein</fullName>
    </submittedName>
</protein>
<feature type="compositionally biased region" description="Polar residues" evidence="6">
    <location>
        <begin position="184"/>
        <end position="193"/>
    </location>
</feature>
<keyword evidence="3" id="KW-0238">DNA-binding</keyword>
<evidence type="ECO:0000256" key="2">
    <source>
        <dbReference type="ARBA" id="ARBA00023015"/>
    </source>
</evidence>
<feature type="region of interest" description="Disordered" evidence="6">
    <location>
        <begin position="167"/>
        <end position="198"/>
    </location>
</feature>
<feature type="compositionally biased region" description="Basic and acidic residues" evidence="6">
    <location>
        <begin position="1"/>
        <end position="10"/>
    </location>
</feature>
<dbReference type="AlphaFoldDB" id="A0A0D6LTG3"/>
<dbReference type="GO" id="GO:0000981">
    <property type="term" value="F:DNA-binding transcription factor activity, RNA polymerase II-specific"/>
    <property type="evidence" value="ECO:0007669"/>
    <property type="project" value="TreeGrafter"/>
</dbReference>
<evidence type="ECO:0000256" key="5">
    <source>
        <dbReference type="ARBA" id="ARBA00023242"/>
    </source>
</evidence>
<keyword evidence="4" id="KW-0804">Transcription</keyword>
<reference evidence="7 8" key="1">
    <citation type="submission" date="2013-05" db="EMBL/GenBank/DDBJ databases">
        <title>Draft genome of the parasitic nematode Anyclostoma ceylanicum.</title>
        <authorList>
            <person name="Mitreva M."/>
        </authorList>
    </citation>
    <scope>NUCLEOTIDE SEQUENCE [LARGE SCALE GENOMIC DNA]</scope>
</reference>
<feature type="compositionally biased region" description="Acidic residues" evidence="6">
    <location>
        <begin position="24"/>
        <end position="43"/>
    </location>
</feature>
<keyword evidence="8" id="KW-1185">Reference proteome</keyword>
<evidence type="ECO:0000313" key="7">
    <source>
        <dbReference type="EMBL" id="EPB73326.1"/>
    </source>
</evidence>
<dbReference type="CDD" id="cd21739">
    <property type="entry name" value="NES2-NLS_ChREBP-like"/>
    <property type="match status" value="1"/>
</dbReference>
<dbReference type="PANTHER" id="PTHR15741:SF37">
    <property type="entry name" value="LD38259P"/>
    <property type="match status" value="1"/>
</dbReference>
<dbReference type="InterPro" id="IPR052207">
    <property type="entry name" value="Max-like/E-box_TFs"/>
</dbReference>
<evidence type="ECO:0000313" key="8">
    <source>
        <dbReference type="Proteomes" id="UP000054495"/>
    </source>
</evidence>
<sequence length="364" mass="41522">MSEKSHEPIHSGHFMTSNPHTEPQPDDEDEDVEVDVVEDDDEKPNEIGSGTSKGERAALYERPVTFYKFGPKKTQSIAIDVSLNKLNKCIKVAYNKMTTPKWKDFKGLRLHWKQRIRLNNVIWRAYYIEFRMPTKKVKKKTPFCYFAVPDDDTTHVKLETYSEGRSERFDRDLCEPPSKREQRSQTPKNTSTEPDYDDFENVFTDSLFESLNQPYMFPNPKEFSECLIDPYLAVPSGLFISLKGFLIDCLVVQSGNADIMQPGLLSLQPSLEEIMASLDRYDDEPNSSSRDGVMPNVVPQTASQSMIDAPQTNVQTIHQMPMPPQTHMPMTSQHRPGLPGNRGSSAIPRQAQDYAVASMLVDYR</sequence>
<comment type="subcellular location">
    <subcellularLocation>
        <location evidence="1">Nucleus</location>
    </subcellularLocation>
</comment>
<evidence type="ECO:0000256" key="1">
    <source>
        <dbReference type="ARBA" id="ARBA00004123"/>
    </source>
</evidence>
<evidence type="ECO:0000256" key="4">
    <source>
        <dbReference type="ARBA" id="ARBA00023163"/>
    </source>
</evidence>
<dbReference type="Proteomes" id="UP000054495">
    <property type="component" value="Unassembled WGS sequence"/>
</dbReference>
<keyword evidence="2" id="KW-0805">Transcription regulation</keyword>
<proteinExistence type="predicted"/>
<feature type="region of interest" description="Disordered" evidence="6">
    <location>
        <begin position="1"/>
        <end position="54"/>
    </location>
</feature>
<evidence type="ECO:0000256" key="6">
    <source>
        <dbReference type="SAM" id="MobiDB-lite"/>
    </source>
</evidence>
<accession>A0A0D6LTG3</accession>